<feature type="compositionally biased region" description="Basic and acidic residues" evidence="1">
    <location>
        <begin position="9"/>
        <end position="25"/>
    </location>
</feature>
<evidence type="ECO:0000313" key="2">
    <source>
        <dbReference type="EMBL" id="CAB9507072.1"/>
    </source>
</evidence>
<dbReference type="Proteomes" id="UP001153069">
    <property type="component" value="Unassembled WGS sequence"/>
</dbReference>
<comment type="caution">
    <text evidence="2">The sequence shown here is derived from an EMBL/GenBank/DDBJ whole genome shotgun (WGS) entry which is preliminary data.</text>
</comment>
<proteinExistence type="predicted"/>
<feature type="region of interest" description="Disordered" evidence="1">
    <location>
        <begin position="262"/>
        <end position="406"/>
    </location>
</feature>
<dbReference type="EMBL" id="CAICTM010000290">
    <property type="protein sequence ID" value="CAB9507072.1"/>
    <property type="molecule type" value="Genomic_DNA"/>
</dbReference>
<name>A0A9N8HBT6_9STRA</name>
<reference evidence="2" key="1">
    <citation type="submission" date="2020-06" db="EMBL/GenBank/DDBJ databases">
        <authorList>
            <consortium name="Plant Systems Biology data submission"/>
        </authorList>
    </citation>
    <scope>NUCLEOTIDE SEQUENCE</scope>
    <source>
        <strain evidence="2">D6</strain>
    </source>
</reference>
<accession>A0A9N8HBT6</accession>
<feature type="compositionally biased region" description="Low complexity" evidence="1">
    <location>
        <begin position="262"/>
        <end position="280"/>
    </location>
</feature>
<organism evidence="2 3">
    <name type="scientific">Seminavis robusta</name>
    <dbReference type="NCBI Taxonomy" id="568900"/>
    <lineage>
        <taxon>Eukaryota</taxon>
        <taxon>Sar</taxon>
        <taxon>Stramenopiles</taxon>
        <taxon>Ochrophyta</taxon>
        <taxon>Bacillariophyta</taxon>
        <taxon>Bacillariophyceae</taxon>
        <taxon>Bacillariophycidae</taxon>
        <taxon>Naviculales</taxon>
        <taxon>Naviculaceae</taxon>
        <taxon>Seminavis</taxon>
    </lineage>
</organism>
<evidence type="ECO:0000313" key="3">
    <source>
        <dbReference type="Proteomes" id="UP001153069"/>
    </source>
</evidence>
<feature type="region of interest" description="Disordered" evidence="1">
    <location>
        <begin position="1"/>
        <end position="25"/>
    </location>
</feature>
<sequence>MELQATSDKAAKEAMNRSEQAAKEAINRQATFENTLSRQLSTYLDQLSQQQEGLNQSNASIQGLVTTFIDQTNKQLSSMDGVPQSLLSGTEEPIGSDSILSQLEALKGEEYTQQTNTPSNDSHQYSIQAPFPLRYTPIQPVSSTSAPMMFQFPRRHHAFRGPQQPCRQPDILFPSMLPKGNSTHYSGRWLLNPANRRVWIQYPTPLDAAELPANVPNDPAHWINRRFPDGCFLLPNGEWVLPGPNDRTYNYTMPHGHVHTPVTTGYTPTTAYTTPGQLTTLPGEEPPVRNPIFTPHPVNSNDMASPKEKPSLFSGFHGHGLEKPNPSKAGDPGDPGGSGYHGSNHSDFGIGNEGNTPNWRHNYPGPPDDPGDPDGNGGPPDPGRDGGGGGDDPDPKGRYFHAKPDAGAYPTLNNNKTFDSWYEAVITTARAQDMFKIFDTEYTPKNKAACDELKRMNAWFFAVLQKIVKTSNGKVIVKSHFHDCNCYDIIVKLIADAHVSVAGTLESVDTLNWLTSTRYATSKGSAVEFIIKFDETVTKYNDAQAMARTSSATVCRSYSSRMHLHLSES</sequence>
<gene>
    <name evidence="2" type="ORF">SEMRO_291_G109520.1</name>
</gene>
<protein>
    <submittedName>
        <fullName evidence="2">Uncharacterized protein</fullName>
    </submittedName>
</protein>
<keyword evidence="3" id="KW-1185">Reference proteome</keyword>
<evidence type="ECO:0000256" key="1">
    <source>
        <dbReference type="SAM" id="MobiDB-lite"/>
    </source>
</evidence>
<dbReference type="AlphaFoldDB" id="A0A9N8HBT6"/>